<feature type="compositionally biased region" description="Low complexity" evidence="1">
    <location>
        <begin position="60"/>
        <end position="72"/>
    </location>
</feature>
<evidence type="ECO:0000313" key="3">
    <source>
        <dbReference type="Proteomes" id="UP000314294"/>
    </source>
</evidence>
<accession>A0A4Z2I6W2</accession>
<feature type="compositionally biased region" description="Low complexity" evidence="1">
    <location>
        <begin position="1"/>
        <end position="15"/>
    </location>
</feature>
<reference evidence="2 3" key="1">
    <citation type="submission" date="2019-03" db="EMBL/GenBank/DDBJ databases">
        <title>First draft genome of Liparis tanakae, snailfish: a comprehensive survey of snailfish specific genes.</title>
        <authorList>
            <person name="Kim W."/>
            <person name="Song I."/>
            <person name="Jeong J.-H."/>
            <person name="Kim D."/>
            <person name="Kim S."/>
            <person name="Ryu S."/>
            <person name="Song J.Y."/>
            <person name="Lee S.K."/>
        </authorList>
    </citation>
    <scope>NUCLEOTIDE SEQUENCE [LARGE SCALE GENOMIC DNA]</scope>
    <source>
        <tissue evidence="2">Muscle</tissue>
    </source>
</reference>
<dbReference type="AlphaFoldDB" id="A0A4Z2I6W2"/>
<gene>
    <name evidence="2" type="ORF">EYF80_016681</name>
</gene>
<feature type="region of interest" description="Disordered" evidence="1">
    <location>
        <begin position="1"/>
        <end position="87"/>
    </location>
</feature>
<dbReference type="Proteomes" id="UP000314294">
    <property type="component" value="Unassembled WGS sequence"/>
</dbReference>
<organism evidence="2 3">
    <name type="scientific">Liparis tanakae</name>
    <name type="common">Tanaka's snailfish</name>
    <dbReference type="NCBI Taxonomy" id="230148"/>
    <lineage>
        <taxon>Eukaryota</taxon>
        <taxon>Metazoa</taxon>
        <taxon>Chordata</taxon>
        <taxon>Craniata</taxon>
        <taxon>Vertebrata</taxon>
        <taxon>Euteleostomi</taxon>
        <taxon>Actinopterygii</taxon>
        <taxon>Neopterygii</taxon>
        <taxon>Teleostei</taxon>
        <taxon>Neoteleostei</taxon>
        <taxon>Acanthomorphata</taxon>
        <taxon>Eupercaria</taxon>
        <taxon>Perciformes</taxon>
        <taxon>Cottioidei</taxon>
        <taxon>Cottales</taxon>
        <taxon>Liparidae</taxon>
        <taxon>Liparis</taxon>
    </lineage>
</organism>
<proteinExistence type="predicted"/>
<name>A0A4Z2I6W2_9TELE</name>
<sequence>MPLHAAACAGSAGADPPRPGPDRRGQRRGSFAASGSLGPDPMLQSLFGPSDFNTDPILPSSSSSSSSSSVLSDRSRRRHSSAHESGH</sequence>
<keyword evidence="3" id="KW-1185">Reference proteome</keyword>
<comment type="caution">
    <text evidence="2">The sequence shown here is derived from an EMBL/GenBank/DDBJ whole genome shotgun (WGS) entry which is preliminary data.</text>
</comment>
<dbReference type="EMBL" id="SRLO01000128">
    <property type="protein sequence ID" value="TNN73195.1"/>
    <property type="molecule type" value="Genomic_DNA"/>
</dbReference>
<evidence type="ECO:0000256" key="1">
    <source>
        <dbReference type="SAM" id="MobiDB-lite"/>
    </source>
</evidence>
<evidence type="ECO:0000313" key="2">
    <source>
        <dbReference type="EMBL" id="TNN73195.1"/>
    </source>
</evidence>
<protein>
    <submittedName>
        <fullName evidence="2">Uncharacterized protein</fullName>
    </submittedName>
</protein>